<sequence length="178" mass="20010">MATADSTGFFPPRTEPTQAQIDASMTKVLELQHNAHTQHGKRPFAGILVGPDNETVLLLHQSVSHVEHAEASLARLAANHYSQPYLWTCTLYSTWEPCAMCTATIYWANIGRVIFGASNDQLLDLTGRFNKENMTMNWTSEQIIKGGQKDINVVGPLDGWYKKVMEDADIYWSKLRKP</sequence>
<keyword evidence="3" id="KW-1185">Reference proteome</keyword>
<gene>
    <name evidence="2" type="ORF">CMQ_2328</name>
</gene>
<dbReference type="GO" id="GO:0047974">
    <property type="term" value="F:guanosine deaminase activity"/>
    <property type="evidence" value="ECO:0007669"/>
    <property type="project" value="TreeGrafter"/>
</dbReference>
<dbReference type="AlphaFoldDB" id="F0XJL0"/>
<dbReference type="Pfam" id="PF00383">
    <property type="entry name" value="dCMP_cyt_deam_1"/>
    <property type="match status" value="1"/>
</dbReference>
<reference evidence="2 3" key="1">
    <citation type="journal article" date="2011" name="Proc. Natl. Acad. Sci. U.S.A.">
        <title>Genome and transcriptome analyses of the mountain pine beetle-fungal symbiont Grosmannia clavigera, a lodgepole pine pathogen.</title>
        <authorList>
            <person name="DiGuistini S."/>
            <person name="Wang Y."/>
            <person name="Liao N.Y."/>
            <person name="Taylor G."/>
            <person name="Tanguay P."/>
            <person name="Feau N."/>
            <person name="Henrissat B."/>
            <person name="Chan S.K."/>
            <person name="Hesse-Orce U."/>
            <person name="Alamouti S.M."/>
            <person name="Tsui C.K.M."/>
            <person name="Docking R.T."/>
            <person name="Levasseur A."/>
            <person name="Haridas S."/>
            <person name="Robertson G."/>
            <person name="Birol I."/>
            <person name="Holt R.A."/>
            <person name="Marra M.A."/>
            <person name="Hamelin R.C."/>
            <person name="Hirst M."/>
            <person name="Jones S.J.M."/>
            <person name="Bohlmann J."/>
            <person name="Breuil C."/>
        </authorList>
    </citation>
    <scope>NUCLEOTIDE SEQUENCE [LARGE SCALE GENOMIC DNA]</scope>
    <source>
        <strain evidence="3">kw1407 / UAMH 11150</strain>
    </source>
</reference>
<evidence type="ECO:0000259" key="1">
    <source>
        <dbReference type="PROSITE" id="PS51747"/>
    </source>
</evidence>
<dbReference type="OrthoDB" id="408702at2759"/>
<dbReference type="InParanoid" id="F0XJL0"/>
<dbReference type="PANTHER" id="PTHR11079:SF161">
    <property type="entry name" value="CMP_DCMP-TYPE DEAMINASE DOMAIN-CONTAINING PROTEIN"/>
    <property type="match status" value="1"/>
</dbReference>
<evidence type="ECO:0000313" key="2">
    <source>
        <dbReference type="EMBL" id="EFX02279.1"/>
    </source>
</evidence>
<dbReference type="PROSITE" id="PS51747">
    <property type="entry name" value="CYT_DCMP_DEAMINASES_2"/>
    <property type="match status" value="1"/>
</dbReference>
<dbReference type="RefSeq" id="XP_014171761.1">
    <property type="nucleotide sequence ID" value="XM_014316286.1"/>
</dbReference>
<feature type="domain" description="CMP/dCMP-type deaminase" evidence="1">
    <location>
        <begin position="19"/>
        <end position="132"/>
    </location>
</feature>
<dbReference type="HOGENOM" id="CLU_025810_5_1_1"/>
<dbReference type="InterPro" id="IPR002125">
    <property type="entry name" value="CMP_dCMP_dom"/>
</dbReference>
<dbReference type="GO" id="GO:0006152">
    <property type="term" value="P:purine nucleoside catabolic process"/>
    <property type="evidence" value="ECO:0007669"/>
    <property type="project" value="TreeGrafter"/>
</dbReference>
<evidence type="ECO:0000313" key="3">
    <source>
        <dbReference type="Proteomes" id="UP000007796"/>
    </source>
</evidence>
<proteinExistence type="predicted"/>
<name>F0XJL0_GROCL</name>
<dbReference type="GeneID" id="25975305"/>
<protein>
    <submittedName>
        <fullName evidence="2">Cmp/dcmp deaminase, zinc-binding protein</fullName>
    </submittedName>
</protein>
<dbReference type="EMBL" id="GL629782">
    <property type="protein sequence ID" value="EFX02279.1"/>
    <property type="molecule type" value="Genomic_DNA"/>
</dbReference>
<dbReference type="CDD" id="cd01285">
    <property type="entry name" value="nucleoside_deaminase"/>
    <property type="match status" value="1"/>
</dbReference>
<organism evidence="3">
    <name type="scientific">Grosmannia clavigera (strain kw1407 / UAMH 11150)</name>
    <name type="common">Blue stain fungus</name>
    <name type="synonym">Graphiocladiella clavigera</name>
    <dbReference type="NCBI Taxonomy" id="655863"/>
    <lineage>
        <taxon>Eukaryota</taxon>
        <taxon>Fungi</taxon>
        <taxon>Dikarya</taxon>
        <taxon>Ascomycota</taxon>
        <taxon>Pezizomycotina</taxon>
        <taxon>Sordariomycetes</taxon>
        <taxon>Sordariomycetidae</taxon>
        <taxon>Ophiostomatales</taxon>
        <taxon>Ophiostomataceae</taxon>
        <taxon>Leptographium</taxon>
    </lineage>
</organism>
<dbReference type="Proteomes" id="UP000007796">
    <property type="component" value="Unassembled WGS sequence"/>
</dbReference>
<dbReference type="Gene3D" id="3.40.140.10">
    <property type="entry name" value="Cytidine Deaminase, domain 2"/>
    <property type="match status" value="1"/>
</dbReference>
<dbReference type="eggNOG" id="KOG1018">
    <property type="taxonomic scope" value="Eukaryota"/>
</dbReference>
<dbReference type="PANTHER" id="PTHR11079">
    <property type="entry name" value="CYTOSINE DEAMINASE FAMILY MEMBER"/>
    <property type="match status" value="1"/>
</dbReference>
<dbReference type="STRING" id="655863.F0XJL0"/>
<dbReference type="SUPFAM" id="SSF53927">
    <property type="entry name" value="Cytidine deaminase-like"/>
    <property type="match status" value="1"/>
</dbReference>
<dbReference type="InterPro" id="IPR016193">
    <property type="entry name" value="Cytidine_deaminase-like"/>
</dbReference>
<accession>F0XJL0</accession>